<keyword evidence="1" id="KW-0812">Transmembrane</keyword>
<dbReference type="AlphaFoldDB" id="A0AAV0CAC4"/>
<feature type="transmembrane region" description="Helical" evidence="1">
    <location>
        <begin position="68"/>
        <end position="85"/>
    </location>
</feature>
<reference evidence="2" key="1">
    <citation type="submission" date="2022-07" db="EMBL/GenBank/DDBJ databases">
        <authorList>
            <person name="Macas J."/>
            <person name="Novak P."/>
            <person name="Neumann P."/>
        </authorList>
    </citation>
    <scope>NUCLEOTIDE SEQUENCE</scope>
</reference>
<protein>
    <submittedName>
        <fullName evidence="2">Uncharacterized protein</fullName>
    </submittedName>
</protein>
<evidence type="ECO:0000313" key="2">
    <source>
        <dbReference type="EMBL" id="CAH9072370.1"/>
    </source>
</evidence>
<organism evidence="2 3">
    <name type="scientific">Cuscuta epithymum</name>
    <dbReference type="NCBI Taxonomy" id="186058"/>
    <lineage>
        <taxon>Eukaryota</taxon>
        <taxon>Viridiplantae</taxon>
        <taxon>Streptophyta</taxon>
        <taxon>Embryophyta</taxon>
        <taxon>Tracheophyta</taxon>
        <taxon>Spermatophyta</taxon>
        <taxon>Magnoliopsida</taxon>
        <taxon>eudicotyledons</taxon>
        <taxon>Gunneridae</taxon>
        <taxon>Pentapetalae</taxon>
        <taxon>asterids</taxon>
        <taxon>lamiids</taxon>
        <taxon>Solanales</taxon>
        <taxon>Convolvulaceae</taxon>
        <taxon>Cuscuteae</taxon>
        <taxon>Cuscuta</taxon>
        <taxon>Cuscuta subgen. Cuscuta</taxon>
    </lineage>
</organism>
<comment type="caution">
    <text evidence="2">The sequence shown here is derived from an EMBL/GenBank/DDBJ whole genome shotgun (WGS) entry which is preliminary data.</text>
</comment>
<keyword evidence="1" id="KW-0472">Membrane</keyword>
<gene>
    <name evidence="2" type="ORF">CEPIT_LOCUS4277</name>
</gene>
<keyword evidence="1" id="KW-1133">Transmembrane helix</keyword>
<sequence length="141" mass="16663">MYTHYTCVVHGIYSFFYLFFLEFTSSFSLHLFLSLQPFPFHDNSSTLSQFFTFGKSHKPYLSPSIRNYLLFFFSFFVLVVEDGMMKPTTLDSSVRFRWHIHFPFIFLQTKAYSPPTHRAADFPSGYSSGFSQSIKRLIRVR</sequence>
<evidence type="ECO:0000256" key="1">
    <source>
        <dbReference type="SAM" id="Phobius"/>
    </source>
</evidence>
<keyword evidence="3" id="KW-1185">Reference proteome</keyword>
<name>A0AAV0CAC4_9ASTE</name>
<dbReference type="EMBL" id="CAMAPF010000022">
    <property type="protein sequence ID" value="CAH9072370.1"/>
    <property type="molecule type" value="Genomic_DNA"/>
</dbReference>
<proteinExistence type="predicted"/>
<feature type="transmembrane region" description="Helical" evidence="1">
    <location>
        <begin position="12"/>
        <end position="33"/>
    </location>
</feature>
<evidence type="ECO:0000313" key="3">
    <source>
        <dbReference type="Proteomes" id="UP001152523"/>
    </source>
</evidence>
<accession>A0AAV0CAC4</accession>
<dbReference type="Proteomes" id="UP001152523">
    <property type="component" value="Unassembled WGS sequence"/>
</dbReference>